<name>A0A1I3NR69_9RHOB</name>
<dbReference type="InterPro" id="IPR029058">
    <property type="entry name" value="AB_hydrolase_fold"/>
</dbReference>
<gene>
    <name evidence="5" type="ORF">SAMN05216258_11442</name>
</gene>
<dbReference type="SUPFAM" id="SSF53474">
    <property type="entry name" value="alpha/beta-Hydrolases"/>
    <property type="match status" value="1"/>
</dbReference>
<dbReference type="Pfam" id="PF07859">
    <property type="entry name" value="Abhydrolase_3"/>
    <property type="match status" value="1"/>
</dbReference>
<evidence type="ECO:0000259" key="4">
    <source>
        <dbReference type="Pfam" id="PF07859"/>
    </source>
</evidence>
<dbReference type="PROSITE" id="PS01174">
    <property type="entry name" value="LIPASE_GDXG_SER"/>
    <property type="match status" value="1"/>
</dbReference>
<evidence type="ECO:0000256" key="1">
    <source>
        <dbReference type="ARBA" id="ARBA00010515"/>
    </source>
</evidence>
<reference evidence="5 6" key="1">
    <citation type="submission" date="2016-10" db="EMBL/GenBank/DDBJ databases">
        <authorList>
            <person name="de Groot N.N."/>
        </authorList>
    </citation>
    <scope>NUCLEOTIDE SEQUENCE [LARGE SCALE GENOMIC DNA]</scope>
    <source>
        <strain evidence="5 6">CGMCC 1.11030</strain>
    </source>
</reference>
<dbReference type="EMBL" id="FOQH01000014">
    <property type="protein sequence ID" value="SFJ11783.1"/>
    <property type="molecule type" value="Genomic_DNA"/>
</dbReference>
<dbReference type="PANTHER" id="PTHR48081">
    <property type="entry name" value="AB HYDROLASE SUPERFAMILY PROTEIN C4A8.06C"/>
    <property type="match status" value="1"/>
</dbReference>
<evidence type="ECO:0000256" key="2">
    <source>
        <dbReference type="ARBA" id="ARBA00022801"/>
    </source>
</evidence>
<dbReference type="InterPro" id="IPR013094">
    <property type="entry name" value="AB_hydrolase_3"/>
</dbReference>
<feature type="domain" description="Alpha/beta hydrolase fold-3" evidence="4">
    <location>
        <begin position="75"/>
        <end position="278"/>
    </location>
</feature>
<evidence type="ECO:0000313" key="5">
    <source>
        <dbReference type="EMBL" id="SFJ11783.1"/>
    </source>
</evidence>
<protein>
    <submittedName>
        <fullName evidence="5">Acetyl esterase</fullName>
    </submittedName>
</protein>
<comment type="similarity">
    <text evidence="1">Belongs to the 'GDXG' lipolytic enzyme family.</text>
</comment>
<dbReference type="Gene3D" id="3.40.50.1820">
    <property type="entry name" value="alpha/beta hydrolase"/>
    <property type="match status" value="1"/>
</dbReference>
<dbReference type="InterPro" id="IPR033140">
    <property type="entry name" value="Lipase_GDXG_put_SER_AS"/>
</dbReference>
<accession>A0A1I3NR69</accession>
<evidence type="ECO:0000313" key="6">
    <source>
        <dbReference type="Proteomes" id="UP000199377"/>
    </source>
</evidence>
<dbReference type="InterPro" id="IPR050300">
    <property type="entry name" value="GDXG_lipolytic_enzyme"/>
</dbReference>
<dbReference type="STRING" id="1114924.SAMN05216258_11442"/>
<dbReference type="OrthoDB" id="9806180at2"/>
<dbReference type="PANTHER" id="PTHR48081:SF8">
    <property type="entry name" value="ALPHA_BETA HYDROLASE FOLD-3 DOMAIN-CONTAINING PROTEIN-RELATED"/>
    <property type="match status" value="1"/>
</dbReference>
<keyword evidence="2" id="KW-0378">Hydrolase</keyword>
<keyword evidence="6" id="KW-1185">Reference proteome</keyword>
<organism evidence="5 6">
    <name type="scientific">Albimonas pacifica</name>
    <dbReference type="NCBI Taxonomy" id="1114924"/>
    <lineage>
        <taxon>Bacteria</taxon>
        <taxon>Pseudomonadati</taxon>
        <taxon>Pseudomonadota</taxon>
        <taxon>Alphaproteobacteria</taxon>
        <taxon>Rhodobacterales</taxon>
        <taxon>Paracoccaceae</taxon>
        <taxon>Albimonas</taxon>
    </lineage>
</organism>
<dbReference type="GO" id="GO:0016787">
    <property type="term" value="F:hydrolase activity"/>
    <property type="evidence" value="ECO:0007669"/>
    <property type="project" value="UniProtKB-KW"/>
</dbReference>
<feature type="active site" evidence="3">
    <location>
        <position position="153"/>
    </location>
</feature>
<dbReference type="Proteomes" id="UP000199377">
    <property type="component" value="Unassembled WGS sequence"/>
</dbReference>
<dbReference type="AlphaFoldDB" id="A0A1I3NR69"/>
<proteinExistence type="inferred from homology"/>
<dbReference type="RefSeq" id="WP_092865148.1">
    <property type="nucleotide sequence ID" value="NZ_FOQH01000014.1"/>
</dbReference>
<evidence type="ECO:0000256" key="3">
    <source>
        <dbReference type="PROSITE-ProRule" id="PRU10038"/>
    </source>
</evidence>
<sequence>MPLHPFIEVMLERLAQMPGLSDQPPEAGRAQIAAGREAVGEGPRMHEARDLSIPTRGGEIPGRLLVPAAEPGGLVVYLHGGGWVLADIDDFDALGRQLASDSGCAVLMVDYRLAPEHPFPAPLEDAEDGVLHGAELARTAFARPLPLAVAGDSAGANLATIAARRLKGRVEIALQALIYPVTDCDFERPSYRERSEGMPLKRKDMEWFFAHYAPPEAWATPDISPLRARDLSGLPPAVVTLAEYDVLRDEGLAYARALEAAGVPVTLREAPGLTHGFIRLHNLCAPVAEELAAIGRDIARACEAARAEA</sequence>